<organism evidence="1 2">
    <name type="scientific">Corvus brachyrhynchos</name>
    <name type="common">American crow</name>
    <dbReference type="NCBI Taxonomy" id="85066"/>
    <lineage>
        <taxon>Eukaryota</taxon>
        <taxon>Metazoa</taxon>
        <taxon>Chordata</taxon>
        <taxon>Craniata</taxon>
        <taxon>Vertebrata</taxon>
        <taxon>Euteleostomi</taxon>
        <taxon>Archelosauria</taxon>
        <taxon>Archosauria</taxon>
        <taxon>Dinosauria</taxon>
        <taxon>Saurischia</taxon>
        <taxon>Theropoda</taxon>
        <taxon>Coelurosauria</taxon>
        <taxon>Aves</taxon>
        <taxon>Neognathae</taxon>
        <taxon>Neoaves</taxon>
        <taxon>Telluraves</taxon>
        <taxon>Australaves</taxon>
        <taxon>Passeriformes</taxon>
        <taxon>Corvoidea</taxon>
        <taxon>Corvidae</taxon>
        <taxon>Corvus</taxon>
    </lineage>
</organism>
<feature type="non-terminal residue" evidence="1">
    <location>
        <position position="55"/>
    </location>
</feature>
<dbReference type="Proteomes" id="UP000052976">
    <property type="component" value="Unassembled WGS sequence"/>
</dbReference>
<name>A0A091F9M3_CORBR</name>
<accession>A0A091F9M3</accession>
<evidence type="ECO:0000313" key="2">
    <source>
        <dbReference type="Proteomes" id="UP000052976"/>
    </source>
</evidence>
<reference evidence="1 2" key="1">
    <citation type="submission" date="2014-04" db="EMBL/GenBank/DDBJ databases">
        <title>Genome evolution of avian class.</title>
        <authorList>
            <person name="Zhang G."/>
            <person name="Li C."/>
        </authorList>
    </citation>
    <scope>NUCLEOTIDE SEQUENCE [LARGE SCALE GENOMIC DNA]</scope>
    <source>
        <strain evidence="1">BGI_N302</strain>
    </source>
</reference>
<dbReference type="EMBL" id="KK719741">
    <property type="protein sequence ID" value="KFO65259.1"/>
    <property type="molecule type" value="Genomic_DNA"/>
</dbReference>
<evidence type="ECO:0000313" key="1">
    <source>
        <dbReference type="EMBL" id="KFO65259.1"/>
    </source>
</evidence>
<gene>
    <name evidence="1" type="ORF">N302_01879</name>
</gene>
<proteinExistence type="predicted"/>
<sequence length="55" mass="6197">NWSFLKDHDQIGKRKEQKLLPSCMSVLSSKVPNSTNQIIGNQMNTELGRALVNIN</sequence>
<keyword evidence="2" id="KW-1185">Reference proteome</keyword>
<dbReference type="AlphaFoldDB" id="A0A091F9M3"/>
<protein>
    <submittedName>
        <fullName evidence="1">Uncharacterized protein C2orf50</fullName>
    </submittedName>
</protein>
<feature type="non-terminal residue" evidence="1">
    <location>
        <position position="1"/>
    </location>
</feature>